<gene>
    <name evidence="10" type="ORF">H9816_00605</name>
</gene>
<dbReference type="InterPro" id="IPR010920">
    <property type="entry name" value="LSM_dom_sf"/>
</dbReference>
<dbReference type="EMBL" id="DXCC01000003">
    <property type="protein sequence ID" value="HIZ14404.1"/>
    <property type="molecule type" value="Genomic_DNA"/>
</dbReference>
<dbReference type="InterPro" id="IPR006685">
    <property type="entry name" value="MscS_channel_2nd"/>
</dbReference>
<dbReference type="GO" id="GO:0008381">
    <property type="term" value="F:mechanosensitive monoatomic ion channel activity"/>
    <property type="evidence" value="ECO:0007669"/>
    <property type="project" value="InterPro"/>
</dbReference>
<dbReference type="PANTHER" id="PTHR30221">
    <property type="entry name" value="SMALL-CONDUCTANCE MECHANOSENSITIVE CHANNEL"/>
    <property type="match status" value="1"/>
</dbReference>
<keyword evidence="5 7" id="KW-1133">Transmembrane helix</keyword>
<keyword evidence="6 7" id="KW-0472">Membrane</keyword>
<dbReference type="SUPFAM" id="SSF82689">
    <property type="entry name" value="Mechanosensitive channel protein MscS (YggB), C-terminal domain"/>
    <property type="match status" value="1"/>
</dbReference>
<evidence type="ECO:0000313" key="11">
    <source>
        <dbReference type="Proteomes" id="UP000824014"/>
    </source>
</evidence>
<evidence type="ECO:0000313" key="10">
    <source>
        <dbReference type="EMBL" id="HIZ14404.1"/>
    </source>
</evidence>
<sequence>MIHFLQLAKPNVDVPADSVVIDKLNNRFHELLQMSWSDLSHTLMTDLMKFSGKLVAAIIVYLIGRWLIRWLDRMLNKIFERRKLDSSLNKFIRNMLRIVAWIFLLLIIVGILGIKTTSFLAIIASAGFAIGMALSGTLQNFAGGVLILLLKPFRTGDYIVAQGQEGSVKEINLFNTVLATPDNKTIIIPNGSMSNSIVNNVTDSGTRRIEWTFGIAYGDDYDRARQVLQGLIDADERIFKTPASLIALSNLADSAVQIVVRAWVKADDYWSVFYDMNEKVYKVFPEHGLTIPFNQLDVNIASLPSPADGQPGKTDVLKA</sequence>
<dbReference type="Pfam" id="PF00924">
    <property type="entry name" value="MS_channel_2nd"/>
    <property type="match status" value="1"/>
</dbReference>
<dbReference type="Gene3D" id="3.30.70.100">
    <property type="match status" value="1"/>
</dbReference>
<dbReference type="SUPFAM" id="SSF82861">
    <property type="entry name" value="Mechanosensitive channel protein MscS (YggB), transmembrane region"/>
    <property type="match status" value="1"/>
</dbReference>
<dbReference type="Gene3D" id="2.30.30.60">
    <property type="match status" value="1"/>
</dbReference>
<dbReference type="PROSITE" id="PS01246">
    <property type="entry name" value="UPF0003"/>
    <property type="match status" value="1"/>
</dbReference>
<name>A0A9D2DCL6_9BACT</name>
<evidence type="ECO:0000256" key="4">
    <source>
        <dbReference type="ARBA" id="ARBA00022692"/>
    </source>
</evidence>
<dbReference type="InterPro" id="IPR011066">
    <property type="entry name" value="MscS_channel_C_sf"/>
</dbReference>
<organism evidence="10 11">
    <name type="scientific">Candidatus Tidjanibacter faecipullorum</name>
    <dbReference type="NCBI Taxonomy" id="2838766"/>
    <lineage>
        <taxon>Bacteria</taxon>
        <taxon>Pseudomonadati</taxon>
        <taxon>Bacteroidota</taxon>
        <taxon>Bacteroidia</taxon>
        <taxon>Bacteroidales</taxon>
        <taxon>Rikenellaceae</taxon>
        <taxon>Tidjanibacter</taxon>
    </lineage>
</organism>
<dbReference type="Pfam" id="PF21082">
    <property type="entry name" value="MS_channel_3rd"/>
    <property type="match status" value="1"/>
</dbReference>
<feature type="domain" description="Mechanosensitive ion channel MscS C-terminal" evidence="9">
    <location>
        <begin position="209"/>
        <end position="290"/>
    </location>
</feature>
<dbReference type="InterPro" id="IPR049278">
    <property type="entry name" value="MS_channel_C"/>
</dbReference>
<dbReference type="Proteomes" id="UP000824014">
    <property type="component" value="Unassembled WGS sequence"/>
</dbReference>
<keyword evidence="3" id="KW-1003">Cell membrane</keyword>
<evidence type="ECO:0000256" key="1">
    <source>
        <dbReference type="ARBA" id="ARBA00004651"/>
    </source>
</evidence>
<evidence type="ECO:0000256" key="5">
    <source>
        <dbReference type="ARBA" id="ARBA00022989"/>
    </source>
</evidence>
<comment type="subcellular location">
    <subcellularLocation>
        <location evidence="1">Cell membrane</location>
        <topology evidence="1">Multi-pass membrane protein</topology>
    </subcellularLocation>
</comment>
<evidence type="ECO:0000256" key="7">
    <source>
        <dbReference type="SAM" id="Phobius"/>
    </source>
</evidence>
<reference evidence="10" key="1">
    <citation type="journal article" date="2021" name="PeerJ">
        <title>Extensive microbial diversity within the chicken gut microbiome revealed by metagenomics and culture.</title>
        <authorList>
            <person name="Gilroy R."/>
            <person name="Ravi A."/>
            <person name="Getino M."/>
            <person name="Pursley I."/>
            <person name="Horton D.L."/>
            <person name="Alikhan N.F."/>
            <person name="Baker D."/>
            <person name="Gharbi K."/>
            <person name="Hall N."/>
            <person name="Watson M."/>
            <person name="Adriaenssens E.M."/>
            <person name="Foster-Nyarko E."/>
            <person name="Jarju S."/>
            <person name="Secka A."/>
            <person name="Antonio M."/>
            <person name="Oren A."/>
            <person name="Chaudhuri R.R."/>
            <person name="La Ragione R."/>
            <person name="Hildebrand F."/>
            <person name="Pallen M.J."/>
        </authorList>
    </citation>
    <scope>NUCLEOTIDE SEQUENCE</scope>
    <source>
        <strain evidence="10">ChiHjej11B10-19426</strain>
    </source>
</reference>
<feature type="domain" description="Mechanosensitive ion channel MscS" evidence="8">
    <location>
        <begin position="137"/>
        <end position="202"/>
    </location>
</feature>
<dbReference type="Gene3D" id="1.10.287.1260">
    <property type="match status" value="1"/>
</dbReference>
<comment type="similarity">
    <text evidence="2">Belongs to the MscS (TC 1.A.23) family.</text>
</comment>
<proteinExistence type="inferred from homology"/>
<comment type="caution">
    <text evidence="10">The sequence shown here is derived from an EMBL/GenBank/DDBJ whole genome shotgun (WGS) entry which is preliminary data.</text>
</comment>
<dbReference type="PANTHER" id="PTHR30221:SF1">
    <property type="entry name" value="SMALL-CONDUCTANCE MECHANOSENSITIVE CHANNEL"/>
    <property type="match status" value="1"/>
</dbReference>
<dbReference type="Pfam" id="PF05552">
    <property type="entry name" value="MS_channel_1st_1"/>
    <property type="match status" value="1"/>
</dbReference>
<feature type="transmembrane region" description="Helical" evidence="7">
    <location>
        <begin position="50"/>
        <end position="71"/>
    </location>
</feature>
<dbReference type="GO" id="GO:0005886">
    <property type="term" value="C:plasma membrane"/>
    <property type="evidence" value="ECO:0007669"/>
    <property type="project" value="UniProtKB-SubCell"/>
</dbReference>
<evidence type="ECO:0000256" key="6">
    <source>
        <dbReference type="ARBA" id="ARBA00023136"/>
    </source>
</evidence>
<evidence type="ECO:0000256" key="3">
    <source>
        <dbReference type="ARBA" id="ARBA00022475"/>
    </source>
</evidence>
<reference evidence="10" key="2">
    <citation type="submission" date="2021-04" db="EMBL/GenBank/DDBJ databases">
        <authorList>
            <person name="Gilroy R."/>
        </authorList>
    </citation>
    <scope>NUCLEOTIDE SEQUENCE</scope>
    <source>
        <strain evidence="10">ChiHjej11B10-19426</strain>
    </source>
</reference>
<protein>
    <submittedName>
        <fullName evidence="10">Mechanosensitive ion channel</fullName>
    </submittedName>
</protein>
<keyword evidence="4 7" id="KW-0812">Transmembrane</keyword>
<evidence type="ECO:0000259" key="9">
    <source>
        <dbReference type="Pfam" id="PF21082"/>
    </source>
</evidence>
<dbReference type="SUPFAM" id="SSF50182">
    <property type="entry name" value="Sm-like ribonucleoproteins"/>
    <property type="match status" value="1"/>
</dbReference>
<evidence type="ECO:0000256" key="2">
    <source>
        <dbReference type="ARBA" id="ARBA00008017"/>
    </source>
</evidence>
<dbReference type="InterPro" id="IPR008910">
    <property type="entry name" value="MSC_TM_helix"/>
</dbReference>
<dbReference type="InterPro" id="IPR045275">
    <property type="entry name" value="MscS_archaea/bacteria_type"/>
</dbReference>
<feature type="transmembrane region" description="Helical" evidence="7">
    <location>
        <begin position="91"/>
        <end position="114"/>
    </location>
</feature>
<evidence type="ECO:0000259" key="8">
    <source>
        <dbReference type="Pfam" id="PF00924"/>
    </source>
</evidence>
<dbReference type="InterPro" id="IPR011014">
    <property type="entry name" value="MscS_channel_TM-2"/>
</dbReference>
<dbReference type="InterPro" id="IPR006686">
    <property type="entry name" value="MscS_channel_CS"/>
</dbReference>
<accession>A0A9D2DCL6</accession>
<feature type="transmembrane region" description="Helical" evidence="7">
    <location>
        <begin position="120"/>
        <end position="150"/>
    </location>
</feature>
<dbReference type="InterPro" id="IPR023408">
    <property type="entry name" value="MscS_beta-dom_sf"/>
</dbReference>
<dbReference type="AlphaFoldDB" id="A0A9D2DCL6"/>